<dbReference type="Gene3D" id="3.40.50.2300">
    <property type="match status" value="1"/>
</dbReference>
<accession>A0A927FWH3</accession>
<name>A0A927FWH3_9HYPH</name>
<dbReference type="AlphaFoldDB" id="A0A927FWH3"/>
<evidence type="ECO:0000259" key="3">
    <source>
        <dbReference type="PROSITE" id="PS50110"/>
    </source>
</evidence>
<sequence length="125" mass="13141">MNTVTLLVVEDEAVILVDIESALEDAGFAVISAYNGAQALTLLESEGEKIVGLVTDIRVGPGPNGWEIAHKARELNPDIPIVYMSGDSARDWPVEGVPNSLMIPKPFATAQVVTAISSLLNKGAG</sequence>
<dbReference type="InterPro" id="IPR001789">
    <property type="entry name" value="Sig_transdc_resp-reg_receiver"/>
</dbReference>
<feature type="domain" description="Response regulatory" evidence="3">
    <location>
        <begin position="5"/>
        <end position="120"/>
    </location>
</feature>
<protein>
    <submittedName>
        <fullName evidence="4">Response regulator</fullName>
    </submittedName>
</protein>
<dbReference type="PANTHER" id="PTHR44591:SF21">
    <property type="entry name" value="TWO-COMPONENT RESPONSE REGULATOR"/>
    <property type="match status" value="1"/>
</dbReference>
<dbReference type="InterPro" id="IPR050595">
    <property type="entry name" value="Bact_response_regulator"/>
</dbReference>
<keyword evidence="1 2" id="KW-0597">Phosphoprotein</keyword>
<dbReference type="SUPFAM" id="SSF52172">
    <property type="entry name" value="CheY-like"/>
    <property type="match status" value="1"/>
</dbReference>
<dbReference type="GO" id="GO:0000160">
    <property type="term" value="P:phosphorelay signal transduction system"/>
    <property type="evidence" value="ECO:0007669"/>
    <property type="project" value="InterPro"/>
</dbReference>
<evidence type="ECO:0000313" key="5">
    <source>
        <dbReference type="Proteomes" id="UP000654108"/>
    </source>
</evidence>
<comment type="caution">
    <text evidence="4">The sequence shown here is derived from an EMBL/GenBank/DDBJ whole genome shotgun (WGS) entry which is preliminary data.</text>
</comment>
<dbReference type="RefSeq" id="WP_191775597.1">
    <property type="nucleotide sequence ID" value="NZ_JACYFU010000003.1"/>
</dbReference>
<dbReference type="PANTHER" id="PTHR44591">
    <property type="entry name" value="STRESS RESPONSE REGULATOR PROTEIN 1"/>
    <property type="match status" value="1"/>
</dbReference>
<dbReference type="Pfam" id="PF00072">
    <property type="entry name" value="Response_reg"/>
    <property type="match status" value="1"/>
</dbReference>
<dbReference type="EMBL" id="JACYFU010000003">
    <property type="protein sequence ID" value="MBD8066158.1"/>
    <property type="molecule type" value="Genomic_DNA"/>
</dbReference>
<gene>
    <name evidence="4" type="ORF">IC608_11835</name>
</gene>
<keyword evidence="5" id="KW-1185">Reference proteome</keyword>
<evidence type="ECO:0000313" key="4">
    <source>
        <dbReference type="EMBL" id="MBD8066158.1"/>
    </source>
</evidence>
<evidence type="ECO:0000256" key="1">
    <source>
        <dbReference type="ARBA" id="ARBA00022553"/>
    </source>
</evidence>
<proteinExistence type="predicted"/>
<dbReference type="SMART" id="SM00448">
    <property type="entry name" value="REC"/>
    <property type="match status" value="1"/>
</dbReference>
<dbReference type="InterPro" id="IPR011006">
    <property type="entry name" value="CheY-like_superfamily"/>
</dbReference>
<evidence type="ECO:0000256" key="2">
    <source>
        <dbReference type="PROSITE-ProRule" id="PRU00169"/>
    </source>
</evidence>
<dbReference type="Proteomes" id="UP000654108">
    <property type="component" value="Unassembled WGS sequence"/>
</dbReference>
<dbReference type="PROSITE" id="PS50110">
    <property type="entry name" value="RESPONSE_REGULATORY"/>
    <property type="match status" value="1"/>
</dbReference>
<organism evidence="4 5">
    <name type="scientific">Devosia oryzisoli</name>
    <dbReference type="NCBI Taxonomy" id="2774138"/>
    <lineage>
        <taxon>Bacteria</taxon>
        <taxon>Pseudomonadati</taxon>
        <taxon>Pseudomonadota</taxon>
        <taxon>Alphaproteobacteria</taxon>
        <taxon>Hyphomicrobiales</taxon>
        <taxon>Devosiaceae</taxon>
        <taxon>Devosia</taxon>
    </lineage>
</organism>
<reference evidence="4" key="1">
    <citation type="submission" date="2020-09" db="EMBL/GenBank/DDBJ databases">
        <title>Genome seq and assembly of Devosia sp.</title>
        <authorList>
            <person name="Chhetri G."/>
        </authorList>
    </citation>
    <scope>NUCLEOTIDE SEQUENCE</scope>
    <source>
        <strain evidence="4">PTR5</strain>
    </source>
</reference>
<feature type="modified residue" description="4-aspartylphosphate" evidence="2">
    <location>
        <position position="56"/>
    </location>
</feature>